<dbReference type="GO" id="GO:0019911">
    <property type="term" value="F:structural constituent of myelin sheath"/>
    <property type="evidence" value="ECO:0007669"/>
    <property type="project" value="TreeGrafter"/>
</dbReference>
<evidence type="ECO:0000256" key="2">
    <source>
        <dbReference type="ARBA" id="ARBA00022692"/>
    </source>
</evidence>
<keyword evidence="2 5" id="KW-0812">Transmembrane</keyword>
<evidence type="ECO:0000256" key="1">
    <source>
        <dbReference type="ARBA" id="ARBA00004141"/>
    </source>
</evidence>
<evidence type="ECO:0000256" key="6">
    <source>
        <dbReference type="SAM" id="Phobius"/>
    </source>
</evidence>
<feature type="transmembrane region" description="Helical" evidence="6">
    <location>
        <begin position="116"/>
        <end position="140"/>
    </location>
</feature>
<proteinExistence type="predicted"/>
<dbReference type="Proteomes" id="UP000265120">
    <property type="component" value="Chromosome 12"/>
</dbReference>
<dbReference type="PROSITE" id="PS51225">
    <property type="entry name" value="MARVEL"/>
    <property type="match status" value="1"/>
</dbReference>
<evidence type="ECO:0000256" key="5">
    <source>
        <dbReference type="PROSITE-ProRule" id="PRU00581"/>
    </source>
</evidence>
<name>A0A3P8UJ80_CYNSE</name>
<dbReference type="InterPro" id="IPR050578">
    <property type="entry name" value="MARVEL-CKLF_proteins"/>
</dbReference>
<keyword evidence="4 5" id="KW-0472">Membrane</keyword>
<evidence type="ECO:0000313" key="8">
    <source>
        <dbReference type="Ensembl" id="ENSCSEP00000000686.1"/>
    </source>
</evidence>
<dbReference type="InParanoid" id="A0A3P8UJ80"/>
<reference evidence="8" key="3">
    <citation type="submission" date="2025-09" db="UniProtKB">
        <authorList>
            <consortium name="Ensembl"/>
        </authorList>
    </citation>
    <scope>IDENTIFICATION</scope>
</reference>
<dbReference type="PANTHER" id="PTHR22776:SF88">
    <property type="entry name" value="MAL-LIKE PROTEIN-RELATED"/>
    <property type="match status" value="1"/>
</dbReference>
<organism evidence="8 9">
    <name type="scientific">Cynoglossus semilaevis</name>
    <name type="common">Tongue sole</name>
    <dbReference type="NCBI Taxonomy" id="244447"/>
    <lineage>
        <taxon>Eukaryota</taxon>
        <taxon>Metazoa</taxon>
        <taxon>Chordata</taxon>
        <taxon>Craniata</taxon>
        <taxon>Vertebrata</taxon>
        <taxon>Euteleostomi</taxon>
        <taxon>Actinopterygii</taxon>
        <taxon>Neopterygii</taxon>
        <taxon>Teleostei</taxon>
        <taxon>Neoteleostei</taxon>
        <taxon>Acanthomorphata</taxon>
        <taxon>Carangaria</taxon>
        <taxon>Pleuronectiformes</taxon>
        <taxon>Pleuronectoidei</taxon>
        <taxon>Cynoglossidae</taxon>
        <taxon>Cynoglossinae</taxon>
        <taxon>Cynoglossus</taxon>
    </lineage>
</organism>
<evidence type="ECO:0000313" key="9">
    <source>
        <dbReference type="Proteomes" id="UP000265120"/>
    </source>
</evidence>
<feature type="domain" description="MARVEL" evidence="7">
    <location>
        <begin position="11"/>
        <end position="143"/>
    </location>
</feature>
<dbReference type="GeneTree" id="ENSGT00990000209175"/>
<evidence type="ECO:0000256" key="4">
    <source>
        <dbReference type="ARBA" id="ARBA00023136"/>
    </source>
</evidence>
<evidence type="ECO:0000259" key="7">
    <source>
        <dbReference type="PROSITE" id="PS51225"/>
    </source>
</evidence>
<keyword evidence="9" id="KW-1185">Reference proteome</keyword>
<sequence>MAATTAHSMGSLPSGLGICTTAPDIFYLPELVSLALTTRPPCGPHWYFTFEWSLVKGCCFVRSFFCGAYSSSSCVFLCVQDFVYHGLAVLFYLSAGVDLAFITMLRKGSVFKLYQINIAAVVFAFLSVLLYFIHAILSAIRWKQF</sequence>
<accession>A0A3P8UJ80</accession>
<dbReference type="Ensembl" id="ENSCSET00000000714.1">
    <property type="protein sequence ID" value="ENSCSEP00000000686.1"/>
    <property type="gene ID" value="ENSCSEG00000000491.1"/>
</dbReference>
<comment type="subcellular location">
    <subcellularLocation>
        <location evidence="1">Membrane</location>
        <topology evidence="1">Multi-pass membrane protein</topology>
    </subcellularLocation>
</comment>
<dbReference type="AlphaFoldDB" id="A0A3P8UJ80"/>
<dbReference type="InterPro" id="IPR008253">
    <property type="entry name" value="Marvel"/>
</dbReference>
<dbReference type="GO" id="GO:0016020">
    <property type="term" value="C:membrane"/>
    <property type="evidence" value="ECO:0007669"/>
    <property type="project" value="UniProtKB-SubCell"/>
</dbReference>
<evidence type="ECO:0000256" key="3">
    <source>
        <dbReference type="ARBA" id="ARBA00022989"/>
    </source>
</evidence>
<dbReference type="PANTHER" id="PTHR22776">
    <property type="entry name" value="MARVEL-CONTAINING POTENTIAL LIPID RAFT-ASSOCIATED PROTEIN"/>
    <property type="match status" value="1"/>
</dbReference>
<keyword evidence="3 6" id="KW-1133">Transmembrane helix</keyword>
<protein>
    <recommendedName>
        <fullName evidence="7">MARVEL domain-containing protein</fullName>
    </recommendedName>
</protein>
<reference evidence="8" key="2">
    <citation type="submission" date="2025-08" db="UniProtKB">
        <authorList>
            <consortium name="Ensembl"/>
        </authorList>
    </citation>
    <scope>IDENTIFICATION</scope>
</reference>
<dbReference type="GO" id="GO:0042552">
    <property type="term" value="P:myelination"/>
    <property type="evidence" value="ECO:0007669"/>
    <property type="project" value="TreeGrafter"/>
</dbReference>
<feature type="transmembrane region" description="Helical" evidence="6">
    <location>
        <begin position="82"/>
        <end position="104"/>
    </location>
</feature>
<reference evidence="8 9" key="1">
    <citation type="journal article" date="2014" name="Nat. Genet.">
        <title>Whole-genome sequence of a flatfish provides insights into ZW sex chromosome evolution and adaptation to a benthic lifestyle.</title>
        <authorList>
            <person name="Chen S."/>
            <person name="Zhang G."/>
            <person name="Shao C."/>
            <person name="Huang Q."/>
            <person name="Liu G."/>
            <person name="Zhang P."/>
            <person name="Song W."/>
            <person name="An N."/>
            <person name="Chalopin D."/>
            <person name="Volff J.N."/>
            <person name="Hong Y."/>
            <person name="Li Q."/>
            <person name="Sha Z."/>
            <person name="Zhou H."/>
            <person name="Xie M."/>
            <person name="Yu Q."/>
            <person name="Liu Y."/>
            <person name="Xiang H."/>
            <person name="Wang N."/>
            <person name="Wu K."/>
            <person name="Yang C."/>
            <person name="Zhou Q."/>
            <person name="Liao X."/>
            <person name="Yang L."/>
            <person name="Hu Q."/>
            <person name="Zhang J."/>
            <person name="Meng L."/>
            <person name="Jin L."/>
            <person name="Tian Y."/>
            <person name="Lian J."/>
            <person name="Yang J."/>
            <person name="Miao G."/>
            <person name="Liu S."/>
            <person name="Liang Z."/>
            <person name="Yan F."/>
            <person name="Li Y."/>
            <person name="Sun B."/>
            <person name="Zhang H."/>
            <person name="Zhang J."/>
            <person name="Zhu Y."/>
            <person name="Du M."/>
            <person name="Zhao Y."/>
            <person name="Schartl M."/>
            <person name="Tang Q."/>
            <person name="Wang J."/>
        </authorList>
    </citation>
    <scope>NUCLEOTIDE SEQUENCE</scope>
</reference>